<evidence type="ECO:0000313" key="3">
    <source>
        <dbReference type="Proteomes" id="UP000198844"/>
    </source>
</evidence>
<evidence type="ECO:0008006" key="4">
    <source>
        <dbReference type="Google" id="ProtNLM"/>
    </source>
</evidence>
<dbReference type="EMBL" id="FPBH01000016">
    <property type="protein sequence ID" value="SFU21599.1"/>
    <property type="molecule type" value="Genomic_DNA"/>
</dbReference>
<organism evidence="2 3">
    <name type="scientific">Paraburkholderia aspalathi</name>
    <dbReference type="NCBI Taxonomy" id="1324617"/>
    <lineage>
        <taxon>Bacteria</taxon>
        <taxon>Pseudomonadati</taxon>
        <taxon>Pseudomonadota</taxon>
        <taxon>Betaproteobacteria</taxon>
        <taxon>Burkholderiales</taxon>
        <taxon>Burkholderiaceae</taxon>
        <taxon>Paraburkholderia</taxon>
    </lineage>
</organism>
<accession>A0A1I7ECF3</accession>
<proteinExistence type="predicted"/>
<reference evidence="2 3" key="1">
    <citation type="submission" date="2016-10" db="EMBL/GenBank/DDBJ databases">
        <authorList>
            <person name="de Groot N.N."/>
        </authorList>
    </citation>
    <scope>NUCLEOTIDE SEQUENCE [LARGE SCALE GENOMIC DNA]</scope>
    <source>
        <strain evidence="2 3">LMG 27731</strain>
    </source>
</reference>
<protein>
    <recommendedName>
        <fullName evidence="4">HTH marR-type domain-containing protein</fullName>
    </recommendedName>
</protein>
<dbReference type="Proteomes" id="UP000198844">
    <property type="component" value="Unassembled WGS sequence"/>
</dbReference>
<evidence type="ECO:0000256" key="1">
    <source>
        <dbReference type="SAM" id="MobiDB-lite"/>
    </source>
</evidence>
<evidence type="ECO:0000313" key="2">
    <source>
        <dbReference type="EMBL" id="SFU21599.1"/>
    </source>
</evidence>
<dbReference type="InterPro" id="IPR036388">
    <property type="entry name" value="WH-like_DNA-bd_sf"/>
</dbReference>
<dbReference type="AlphaFoldDB" id="A0A1I7ECF3"/>
<name>A0A1I7ECF3_9BURK</name>
<sequence>MNTLGSDQSSRGLALTPEGQRRIPAIFSGVLDDLLSGFTPEEVGLLKSMLKRVLANADSQLSGPTGNASTSFCNGE</sequence>
<dbReference type="Gene3D" id="1.10.10.10">
    <property type="entry name" value="Winged helix-like DNA-binding domain superfamily/Winged helix DNA-binding domain"/>
    <property type="match status" value="1"/>
</dbReference>
<feature type="region of interest" description="Disordered" evidence="1">
    <location>
        <begin position="57"/>
        <end position="76"/>
    </location>
</feature>
<gene>
    <name evidence="2" type="ORF">SAMN05192563_1016141</name>
</gene>